<protein>
    <recommendedName>
        <fullName evidence="3">DUF1501 domain-containing protein</fullName>
    </recommendedName>
</protein>
<dbReference type="KEGG" id="uli:ETAA1_19360"/>
<evidence type="ECO:0000313" key="2">
    <source>
        <dbReference type="Proteomes" id="UP000319576"/>
    </source>
</evidence>
<dbReference type="PANTHER" id="PTHR43737:SF1">
    <property type="entry name" value="DUF1501 DOMAIN-CONTAINING PROTEIN"/>
    <property type="match status" value="1"/>
</dbReference>
<organism evidence="1 2">
    <name type="scientific">Urbifossiella limnaea</name>
    <dbReference type="NCBI Taxonomy" id="2528023"/>
    <lineage>
        <taxon>Bacteria</taxon>
        <taxon>Pseudomonadati</taxon>
        <taxon>Planctomycetota</taxon>
        <taxon>Planctomycetia</taxon>
        <taxon>Gemmatales</taxon>
        <taxon>Gemmataceae</taxon>
        <taxon>Urbifossiella</taxon>
    </lineage>
</organism>
<dbReference type="Pfam" id="PF07394">
    <property type="entry name" value="DUF1501"/>
    <property type="match status" value="1"/>
</dbReference>
<dbReference type="InterPro" id="IPR017850">
    <property type="entry name" value="Alkaline_phosphatase_core_sf"/>
</dbReference>
<reference evidence="1 2" key="1">
    <citation type="submission" date="2019-02" db="EMBL/GenBank/DDBJ databases">
        <title>Deep-cultivation of Planctomycetes and their phenomic and genomic characterization uncovers novel biology.</title>
        <authorList>
            <person name="Wiegand S."/>
            <person name="Jogler M."/>
            <person name="Boedeker C."/>
            <person name="Pinto D."/>
            <person name="Vollmers J."/>
            <person name="Rivas-Marin E."/>
            <person name="Kohn T."/>
            <person name="Peeters S.H."/>
            <person name="Heuer A."/>
            <person name="Rast P."/>
            <person name="Oberbeckmann S."/>
            <person name="Bunk B."/>
            <person name="Jeske O."/>
            <person name="Meyerdierks A."/>
            <person name="Storesund J.E."/>
            <person name="Kallscheuer N."/>
            <person name="Luecker S."/>
            <person name="Lage O.M."/>
            <person name="Pohl T."/>
            <person name="Merkel B.J."/>
            <person name="Hornburger P."/>
            <person name="Mueller R.-W."/>
            <person name="Bruemmer F."/>
            <person name="Labrenz M."/>
            <person name="Spormann A.M."/>
            <person name="Op den Camp H."/>
            <person name="Overmann J."/>
            <person name="Amann R."/>
            <person name="Jetten M.S.M."/>
            <person name="Mascher T."/>
            <person name="Medema M.H."/>
            <person name="Devos D.P."/>
            <person name="Kaster A.-K."/>
            <person name="Ovreas L."/>
            <person name="Rohde M."/>
            <person name="Galperin M.Y."/>
            <person name="Jogler C."/>
        </authorList>
    </citation>
    <scope>NUCLEOTIDE SEQUENCE [LARGE SCALE GENOMIC DNA]</scope>
    <source>
        <strain evidence="1 2">ETA_A1</strain>
    </source>
</reference>
<dbReference type="RefSeq" id="WP_145236802.1">
    <property type="nucleotide sequence ID" value="NZ_CP036273.1"/>
</dbReference>
<dbReference type="InterPro" id="IPR010869">
    <property type="entry name" value="DUF1501"/>
</dbReference>
<accession>A0A517XR58</accession>
<dbReference type="EMBL" id="CP036273">
    <property type="protein sequence ID" value="QDU19993.1"/>
    <property type="molecule type" value="Genomic_DNA"/>
</dbReference>
<gene>
    <name evidence="1" type="ORF">ETAA1_19360</name>
</gene>
<sequence length="457" mass="47954">MPTPTRRGALVAGASGFLGLSLADLFRAEAALGSSTSVKAVINVHLDGGPPQHDTIDPKPDAPAEVRGEFRSIATALPGVRVSELMPNVARAAGRFAFVRSLVGSAGAHDAFQCQSGFPAADLRTVGGRPALGCVVAKLRGSPADPVPAFVDVMQGRPFVRNSARPGFLGPSAAPFRPDVSALFPRELEAGMKAELAARGEHHAVRLTLADGLTLDRLDDRAALLAGIDDTRRDLDATGTMAAVDDFNRQALAVLTSGRLAAALDLGKEPARVQARYVPPPGGGERSVTSEGEAAGRKLLLARRLVEAGVRCVSVSFSDFDTHSKNFPRMRNLVPVVDHALAALVEDLADRGMLGDVAVVAWGEFGRTPRVNKDGGRDHWPEVGPALLAGGGIRGGVVVGETDRLGGKVASRPVSYQEVFATLYHCLGIPAGRTTLLDPTGRPQHLLDHADPIRELV</sequence>
<proteinExistence type="predicted"/>
<dbReference type="AlphaFoldDB" id="A0A517XR58"/>
<keyword evidence="2" id="KW-1185">Reference proteome</keyword>
<dbReference type="SUPFAM" id="SSF53649">
    <property type="entry name" value="Alkaline phosphatase-like"/>
    <property type="match status" value="1"/>
</dbReference>
<name>A0A517XR58_9BACT</name>
<dbReference type="Proteomes" id="UP000319576">
    <property type="component" value="Chromosome"/>
</dbReference>
<dbReference type="OrthoDB" id="127333at2"/>
<evidence type="ECO:0008006" key="3">
    <source>
        <dbReference type="Google" id="ProtNLM"/>
    </source>
</evidence>
<dbReference type="PANTHER" id="PTHR43737">
    <property type="entry name" value="BLL7424 PROTEIN"/>
    <property type="match status" value="1"/>
</dbReference>
<evidence type="ECO:0000313" key="1">
    <source>
        <dbReference type="EMBL" id="QDU19993.1"/>
    </source>
</evidence>